<feature type="transmembrane region" description="Helical" evidence="10">
    <location>
        <begin position="1156"/>
        <end position="1177"/>
    </location>
</feature>
<dbReference type="Pfam" id="PF07679">
    <property type="entry name" value="I-set"/>
    <property type="match status" value="3"/>
</dbReference>
<dbReference type="SMART" id="SM00409">
    <property type="entry name" value="IG"/>
    <property type="match status" value="6"/>
</dbReference>
<dbReference type="FunFam" id="2.60.40.10:FF:000107">
    <property type="entry name" value="Myosin, light chain kinase a"/>
    <property type="match status" value="1"/>
</dbReference>
<feature type="domain" description="Fibronectin type-III" evidence="13">
    <location>
        <begin position="1042"/>
        <end position="1144"/>
    </location>
</feature>
<dbReference type="GO" id="GO:0030424">
    <property type="term" value="C:axon"/>
    <property type="evidence" value="ECO:0007669"/>
    <property type="project" value="TreeGrafter"/>
</dbReference>
<protein>
    <recommendedName>
        <fullName evidence="16">Neuroglian</fullName>
    </recommendedName>
</protein>
<evidence type="ECO:0000259" key="12">
    <source>
        <dbReference type="PROSITE" id="PS50835"/>
    </source>
</evidence>
<keyword evidence="7" id="KW-1015">Disulfide bond</keyword>
<organism evidence="14 15">
    <name type="scientific">Patella caerulea</name>
    <name type="common">Rayed Mediterranean limpet</name>
    <dbReference type="NCBI Taxonomy" id="87958"/>
    <lineage>
        <taxon>Eukaryota</taxon>
        <taxon>Metazoa</taxon>
        <taxon>Spiralia</taxon>
        <taxon>Lophotrochozoa</taxon>
        <taxon>Mollusca</taxon>
        <taxon>Gastropoda</taxon>
        <taxon>Patellogastropoda</taxon>
        <taxon>Patelloidea</taxon>
        <taxon>Patellidae</taxon>
        <taxon>Patella</taxon>
    </lineage>
</organism>
<dbReference type="InterPro" id="IPR013783">
    <property type="entry name" value="Ig-like_fold"/>
</dbReference>
<reference evidence="14 15" key="1">
    <citation type="submission" date="2024-01" db="EMBL/GenBank/DDBJ databases">
        <title>The genome of the rayed Mediterranean limpet Patella caerulea (Linnaeus, 1758).</title>
        <authorList>
            <person name="Anh-Thu Weber A."/>
            <person name="Halstead-Nussloch G."/>
        </authorList>
    </citation>
    <scope>NUCLEOTIDE SEQUENCE [LARGE SCALE GENOMIC DNA]</scope>
    <source>
        <strain evidence="14">AATW-2023a</strain>
        <tissue evidence="14">Whole specimen</tissue>
    </source>
</reference>
<keyword evidence="8" id="KW-0393">Immunoglobulin domain</keyword>
<evidence type="ECO:0000259" key="13">
    <source>
        <dbReference type="PROSITE" id="PS50853"/>
    </source>
</evidence>
<dbReference type="InterPro" id="IPR003599">
    <property type="entry name" value="Ig_sub"/>
</dbReference>
<dbReference type="SUPFAM" id="SSF48726">
    <property type="entry name" value="Immunoglobulin"/>
    <property type="match status" value="6"/>
</dbReference>
<dbReference type="Proteomes" id="UP001347796">
    <property type="component" value="Unassembled WGS sequence"/>
</dbReference>
<dbReference type="SUPFAM" id="SSF49265">
    <property type="entry name" value="Fibronectin type III"/>
    <property type="match status" value="3"/>
</dbReference>
<dbReference type="Gene3D" id="2.60.40.10">
    <property type="entry name" value="Immunoglobulins"/>
    <property type="match status" value="11"/>
</dbReference>
<evidence type="ECO:0000256" key="11">
    <source>
        <dbReference type="SAM" id="SignalP"/>
    </source>
</evidence>
<dbReference type="PANTHER" id="PTHR10075:SF100">
    <property type="entry name" value="FASCICLIN-2"/>
    <property type="match status" value="1"/>
</dbReference>
<evidence type="ECO:0000313" key="15">
    <source>
        <dbReference type="Proteomes" id="UP001347796"/>
    </source>
</evidence>
<evidence type="ECO:0000313" key="14">
    <source>
        <dbReference type="EMBL" id="KAK6177386.1"/>
    </source>
</evidence>
<feature type="domain" description="Ig-like" evidence="12">
    <location>
        <begin position="31"/>
        <end position="124"/>
    </location>
</feature>
<evidence type="ECO:0000256" key="4">
    <source>
        <dbReference type="ARBA" id="ARBA00022889"/>
    </source>
</evidence>
<sequence length="1277" mass="143494">MIPRSTITAYLPILILLIVILQLTGANYSPPRINENAFKIRNVYFKEEEDIELPCSAEGTPPPVYSWIKDGEEIDLESPENKGRMSFLDDGGSLHIKPAKIEDEGIYQCQARNAHGISLSVKVNVRQARIEPFRTREPELLRPLLSHALKLVCVPPLSVPPAKISWIIDKGLDDEDQDSNDQGAFNSVNLDDRITMDFSGNLYITNVKFDDAQNGNKYVCMANNAQVRSFNQGEDKIVEPLGMQGSNLPVEMLWHSNTDVEGLVGRTVRFKCIFSGNPQPHITWIRVEKKADADRMKQSMDKFEFVIRKVQYSDAGEYECAGFNGIYEHPIKHRFRLNVEAKPRWTKKPTDIEAGVEEDVTFLCEGEGTPTPDVQWFINGKPLEQATEITRRTFRKGQLMFTDLQESDSQVIQCNVSNVHGFLWADVYLNVLAIPATVTKRPEPSMKVAEDKTVKITCQTEGKPTPTVTWFKGDQQLLGGRYNILPTGDLVINGVRLRDSGNYRCFVENRFGKDNANGTLVVRGKTLIATEPVNLQPIHGNDAMFKCDALTDPHETHKLKYTWYLDNEPVIIDNDRVLQENGDLIIKNTNSKDTGNYTCIASNGLDEDKAWATMKVKAPPDPPYNVTVLTCLGREAQIRWEFDASQENFSPLQKFILEYNTSYSPEHWEMGAQPKSNERQAKIILSPYANYTFRIKAVNRIGVGQPSPHTSVICRTPIARPGHHPKNVKTVGEKTNFLIVEWEPMDKIDLNAEGFFYNITVQKEGDDEVESYIIDDHTISRKEIPVDTVYERYIVTVQAKNQVGWPLREATPIIGYSGQAAPLVVPQNFELDPEKNISSASAGFRWDPVDTSPKSMQGEFTGYKVRVWKKDQQDTTMKEIFIPHTPSRGKRRRRRRQVEKVRTEVRDLPSFSDLEADVVATNAYFSSNGSNVINFTTPEGVPTAVSYLTAVNVGSTHFTLAWGEPVEKNGIITGYDIGYQPINGIVYGDMKVMDTLGADVHQTYLGGLEADTQYRIFIWGRTQQGKGSHYIIDVKTSEKSIPLAKPEILEALSRPNSVNVTWKLPDKQGQRVGADYYVEYKRFGLVGKWNVHKNDNAMNNWIVVDNLESGIAYEVRVVAQTGVPGDQDYAQMASEKRTFTTGGTAFKRSNILSSGWFIGMMVAIAILLLILIIVCIIKRNRGDKYHVQEKERLRGSNQEDPAENFNELGKSDTNGIGQSGSFDNNPEKMPLGDETDSMEEYGDVDPAKFNEDGSFIGEYGGQKGVGDQQASTMATLV</sequence>
<dbReference type="InterPro" id="IPR013106">
    <property type="entry name" value="Ig_V-set"/>
</dbReference>
<dbReference type="InterPro" id="IPR003598">
    <property type="entry name" value="Ig_sub2"/>
</dbReference>
<dbReference type="InterPro" id="IPR026966">
    <property type="entry name" value="Neurofascin/L1/NrCAM_C"/>
</dbReference>
<accession>A0AAN8PS46</accession>
<evidence type="ECO:0000256" key="1">
    <source>
        <dbReference type="ARBA" id="ARBA00004479"/>
    </source>
</evidence>
<dbReference type="PROSITE" id="PS50835">
    <property type="entry name" value="IG_LIKE"/>
    <property type="match status" value="6"/>
</dbReference>
<feature type="domain" description="Ig-like" evidence="12">
    <location>
        <begin position="249"/>
        <end position="320"/>
    </location>
</feature>
<keyword evidence="15" id="KW-1185">Reference proteome</keyword>
<keyword evidence="4" id="KW-0130">Cell adhesion</keyword>
<dbReference type="GO" id="GO:0098632">
    <property type="term" value="F:cell-cell adhesion mediator activity"/>
    <property type="evidence" value="ECO:0007669"/>
    <property type="project" value="TreeGrafter"/>
</dbReference>
<gene>
    <name evidence="14" type="ORF">SNE40_015495</name>
</gene>
<dbReference type="SMART" id="SM00406">
    <property type="entry name" value="IGv"/>
    <property type="match status" value="3"/>
</dbReference>
<evidence type="ECO:0000256" key="3">
    <source>
        <dbReference type="ARBA" id="ARBA00022737"/>
    </source>
</evidence>
<feature type="compositionally biased region" description="Polar residues" evidence="9">
    <location>
        <begin position="1268"/>
        <end position="1277"/>
    </location>
</feature>
<dbReference type="InterPro" id="IPR036116">
    <property type="entry name" value="FN3_sf"/>
</dbReference>
<feature type="domain" description="Fibronectin type-III" evidence="13">
    <location>
        <begin position="619"/>
        <end position="719"/>
    </location>
</feature>
<feature type="domain" description="Fibronectin type-III" evidence="13">
    <location>
        <begin position="941"/>
        <end position="1040"/>
    </location>
</feature>
<feature type="domain" description="Fibronectin type-III" evidence="13">
    <location>
        <begin position="825"/>
        <end position="940"/>
    </location>
</feature>
<proteinExistence type="predicted"/>
<dbReference type="GO" id="GO:0007411">
    <property type="term" value="P:axon guidance"/>
    <property type="evidence" value="ECO:0007669"/>
    <property type="project" value="TreeGrafter"/>
</dbReference>
<feature type="compositionally biased region" description="Acidic residues" evidence="9">
    <location>
        <begin position="1233"/>
        <end position="1243"/>
    </location>
</feature>
<feature type="domain" description="Fibronectin type-III" evidence="13">
    <location>
        <begin position="724"/>
        <end position="820"/>
    </location>
</feature>
<evidence type="ECO:0008006" key="16">
    <source>
        <dbReference type="Google" id="ProtNLM"/>
    </source>
</evidence>
<evidence type="ECO:0000256" key="7">
    <source>
        <dbReference type="ARBA" id="ARBA00023157"/>
    </source>
</evidence>
<dbReference type="GO" id="GO:0007156">
    <property type="term" value="P:homophilic cell adhesion via plasma membrane adhesion molecules"/>
    <property type="evidence" value="ECO:0007669"/>
    <property type="project" value="TreeGrafter"/>
</dbReference>
<dbReference type="GO" id="GO:0005886">
    <property type="term" value="C:plasma membrane"/>
    <property type="evidence" value="ECO:0007669"/>
    <property type="project" value="TreeGrafter"/>
</dbReference>
<dbReference type="PROSITE" id="PS50853">
    <property type="entry name" value="FN3"/>
    <property type="match status" value="5"/>
</dbReference>
<name>A0AAN8PS46_PATCE</name>
<evidence type="ECO:0000256" key="9">
    <source>
        <dbReference type="SAM" id="MobiDB-lite"/>
    </source>
</evidence>
<feature type="domain" description="Ig-like" evidence="12">
    <location>
        <begin position="435"/>
        <end position="523"/>
    </location>
</feature>
<evidence type="ECO:0000256" key="5">
    <source>
        <dbReference type="ARBA" id="ARBA00022989"/>
    </source>
</evidence>
<dbReference type="GO" id="GO:0070593">
    <property type="term" value="P:dendrite self-avoidance"/>
    <property type="evidence" value="ECO:0007669"/>
    <property type="project" value="TreeGrafter"/>
</dbReference>
<dbReference type="AlphaFoldDB" id="A0AAN8PS46"/>
<feature type="region of interest" description="Disordered" evidence="9">
    <location>
        <begin position="1191"/>
        <end position="1277"/>
    </location>
</feature>
<keyword evidence="5 10" id="KW-1133">Transmembrane helix</keyword>
<dbReference type="SMART" id="SM00060">
    <property type="entry name" value="FN3"/>
    <property type="match status" value="5"/>
</dbReference>
<comment type="subcellular location">
    <subcellularLocation>
        <location evidence="1">Membrane</location>
        <topology evidence="1">Single-pass type I membrane protein</topology>
    </subcellularLocation>
</comment>
<evidence type="ECO:0000256" key="10">
    <source>
        <dbReference type="SAM" id="Phobius"/>
    </source>
</evidence>
<dbReference type="InterPro" id="IPR003961">
    <property type="entry name" value="FN3_dom"/>
</dbReference>
<dbReference type="Pfam" id="PF13882">
    <property type="entry name" value="Bravo_FIGEY"/>
    <property type="match status" value="1"/>
</dbReference>
<feature type="signal peptide" evidence="11">
    <location>
        <begin position="1"/>
        <end position="26"/>
    </location>
</feature>
<dbReference type="PANTHER" id="PTHR10075">
    <property type="entry name" value="BASIGIN RELATED"/>
    <property type="match status" value="1"/>
</dbReference>
<feature type="chain" id="PRO_5043004747" description="Neuroglian" evidence="11">
    <location>
        <begin position="27"/>
        <end position="1277"/>
    </location>
</feature>
<evidence type="ECO:0000256" key="8">
    <source>
        <dbReference type="ARBA" id="ARBA00023319"/>
    </source>
</evidence>
<feature type="domain" description="Ig-like" evidence="12">
    <location>
        <begin position="132"/>
        <end position="231"/>
    </location>
</feature>
<feature type="domain" description="Ig-like" evidence="12">
    <location>
        <begin position="343"/>
        <end position="418"/>
    </location>
</feature>
<dbReference type="FunFam" id="2.60.40.10:FF:000032">
    <property type="entry name" value="palladin isoform X1"/>
    <property type="match status" value="1"/>
</dbReference>
<dbReference type="InterPro" id="IPR007110">
    <property type="entry name" value="Ig-like_dom"/>
</dbReference>
<dbReference type="EMBL" id="JAZGQO010000010">
    <property type="protein sequence ID" value="KAK6177386.1"/>
    <property type="molecule type" value="Genomic_DNA"/>
</dbReference>
<keyword evidence="3" id="KW-0677">Repeat</keyword>
<evidence type="ECO:0000256" key="6">
    <source>
        <dbReference type="ARBA" id="ARBA00023136"/>
    </source>
</evidence>
<feature type="domain" description="Ig-like" evidence="12">
    <location>
        <begin position="540"/>
        <end position="617"/>
    </location>
</feature>
<dbReference type="CDD" id="cd00063">
    <property type="entry name" value="FN3"/>
    <property type="match status" value="5"/>
</dbReference>
<keyword evidence="2 10" id="KW-0812">Transmembrane</keyword>
<keyword evidence="11" id="KW-0732">Signal</keyword>
<evidence type="ECO:0000256" key="2">
    <source>
        <dbReference type="ARBA" id="ARBA00022692"/>
    </source>
</evidence>
<dbReference type="InterPro" id="IPR036179">
    <property type="entry name" value="Ig-like_dom_sf"/>
</dbReference>
<feature type="compositionally biased region" description="Polar residues" evidence="9">
    <location>
        <begin position="1211"/>
        <end position="1224"/>
    </location>
</feature>
<dbReference type="InterPro" id="IPR013098">
    <property type="entry name" value="Ig_I-set"/>
</dbReference>
<dbReference type="SMART" id="SM00408">
    <property type="entry name" value="IGc2"/>
    <property type="match status" value="5"/>
</dbReference>
<keyword evidence="6 10" id="KW-0472">Membrane</keyword>
<dbReference type="CDD" id="cd00096">
    <property type="entry name" value="Ig"/>
    <property type="match status" value="2"/>
</dbReference>
<dbReference type="Pfam" id="PF13927">
    <property type="entry name" value="Ig_3"/>
    <property type="match status" value="2"/>
</dbReference>
<dbReference type="Pfam" id="PF00041">
    <property type="entry name" value="fn3"/>
    <property type="match status" value="3"/>
</dbReference>
<comment type="caution">
    <text evidence="14">The sequence shown here is derived from an EMBL/GenBank/DDBJ whole genome shotgun (WGS) entry which is preliminary data.</text>
</comment>